<protein>
    <submittedName>
        <fullName evidence="1">Uncharacterized protein</fullName>
    </submittedName>
</protein>
<comment type="caution">
    <text evidence="1">The sequence shown here is derived from an EMBL/GenBank/DDBJ whole genome shotgun (WGS) entry which is preliminary data.</text>
</comment>
<reference evidence="1" key="1">
    <citation type="submission" date="2019-04" db="EMBL/GenBank/DDBJ databases">
        <title>Microbes associate with the intestines of laboratory mice.</title>
        <authorList>
            <person name="Navarre W."/>
            <person name="Wong E."/>
            <person name="Huang K."/>
            <person name="Tropini C."/>
            <person name="Ng K."/>
            <person name="Yu B."/>
        </authorList>
    </citation>
    <scope>NUCLEOTIDE SEQUENCE</scope>
    <source>
        <strain evidence="1">NM09_H32</strain>
    </source>
</reference>
<accession>A0AC61RA93</accession>
<dbReference type="EMBL" id="SRYG01000002">
    <property type="protein sequence ID" value="TGY67024.1"/>
    <property type="molecule type" value="Genomic_DNA"/>
</dbReference>
<dbReference type="Proteomes" id="UP000308836">
    <property type="component" value="Unassembled WGS sequence"/>
</dbReference>
<evidence type="ECO:0000313" key="2">
    <source>
        <dbReference type="Proteomes" id="UP000308836"/>
    </source>
</evidence>
<name>A0AC61RA93_9FIRM</name>
<gene>
    <name evidence="1" type="ORF">E5336_01015</name>
</gene>
<proteinExistence type="predicted"/>
<sequence length="177" mass="20304">MNYILVEALPFKAGTRSLLKEARFDSVEALLELPIAKIAALPEIDADSLEEIASFKRQVETWRAQGIEVRFNQSLDGQATGDHCSLLHYLFPQIQPGEPVDFFFRDEQGNQVRDRLVDEARISSRLKHSLKACGILGLREIFQLDYRALDDIRKLGEKSKSELLVYLKENTWLQIEK</sequence>
<organism evidence="1 2">
    <name type="scientific">Dubosiella muris</name>
    <dbReference type="NCBI Taxonomy" id="3038133"/>
    <lineage>
        <taxon>Bacteria</taxon>
        <taxon>Bacillati</taxon>
        <taxon>Bacillota</taxon>
        <taxon>Erysipelotrichia</taxon>
        <taxon>Erysipelotrichales</taxon>
        <taxon>Erysipelotrichaceae</taxon>
        <taxon>Dubosiella</taxon>
    </lineage>
</organism>
<evidence type="ECO:0000313" key="1">
    <source>
        <dbReference type="EMBL" id="TGY67024.1"/>
    </source>
</evidence>
<keyword evidence="2" id="KW-1185">Reference proteome</keyword>